<evidence type="ECO:0000313" key="2">
    <source>
        <dbReference type="EMBL" id="KAG7376092.1"/>
    </source>
</evidence>
<keyword evidence="1" id="KW-1133">Transmembrane helix</keyword>
<gene>
    <name evidence="2" type="ORF">PHYPSEUDO_014450</name>
    <name evidence="3" type="ORF">PHYPSEUDO_014453</name>
</gene>
<feature type="transmembrane region" description="Helical" evidence="1">
    <location>
        <begin position="30"/>
        <end position="48"/>
    </location>
</feature>
<name>A0A8T1V4Y4_9STRA</name>
<evidence type="ECO:0000313" key="4">
    <source>
        <dbReference type="Proteomes" id="UP000694044"/>
    </source>
</evidence>
<dbReference type="OrthoDB" id="534912at2759"/>
<dbReference type="EMBL" id="JAGDFM010000818">
    <property type="protein sequence ID" value="KAG7376092.1"/>
    <property type="molecule type" value="Genomic_DNA"/>
</dbReference>
<organism evidence="3 4">
    <name type="scientific">Phytophthora pseudosyringae</name>
    <dbReference type="NCBI Taxonomy" id="221518"/>
    <lineage>
        <taxon>Eukaryota</taxon>
        <taxon>Sar</taxon>
        <taxon>Stramenopiles</taxon>
        <taxon>Oomycota</taxon>
        <taxon>Peronosporomycetes</taxon>
        <taxon>Peronosporales</taxon>
        <taxon>Peronosporaceae</taxon>
        <taxon>Phytophthora</taxon>
    </lineage>
</organism>
<accession>A0A8T1V4Y4</accession>
<comment type="caution">
    <text evidence="3">The sequence shown here is derived from an EMBL/GenBank/DDBJ whole genome shotgun (WGS) entry which is preliminary data.</text>
</comment>
<proteinExistence type="predicted"/>
<sequence>MVRCFTFRQAAAEFTAGKRHDHGDPVTHQLISPCMVAVYSFVAMLILVHKCTVGLRVDEKKEVNGIVVSCHGGLVYDYSHRGGNPAELNETSNECNSSPEFF</sequence>
<evidence type="ECO:0000313" key="3">
    <source>
        <dbReference type="EMBL" id="KAG7376095.1"/>
    </source>
</evidence>
<keyword evidence="1" id="KW-0472">Membrane</keyword>
<reference evidence="3" key="1">
    <citation type="submission" date="2021-02" db="EMBL/GenBank/DDBJ databases">
        <authorList>
            <person name="Palmer J.M."/>
        </authorList>
    </citation>
    <scope>NUCLEOTIDE SEQUENCE</scope>
    <source>
        <strain evidence="3">SCRP734</strain>
    </source>
</reference>
<evidence type="ECO:0000256" key="1">
    <source>
        <dbReference type="SAM" id="Phobius"/>
    </source>
</evidence>
<dbReference type="AlphaFoldDB" id="A0A8T1V4Y4"/>
<protein>
    <submittedName>
        <fullName evidence="3">Uncharacterized protein</fullName>
    </submittedName>
</protein>
<keyword evidence="1" id="KW-0812">Transmembrane</keyword>
<keyword evidence="4" id="KW-1185">Reference proteome</keyword>
<dbReference type="EMBL" id="JAGDFM010000818">
    <property type="protein sequence ID" value="KAG7376095.1"/>
    <property type="molecule type" value="Genomic_DNA"/>
</dbReference>
<dbReference type="Proteomes" id="UP000694044">
    <property type="component" value="Unassembled WGS sequence"/>
</dbReference>